<comment type="similarity">
    <text evidence="1">Belongs to the EamA transporter family.</text>
</comment>
<evidence type="ECO:0000259" key="3">
    <source>
        <dbReference type="Pfam" id="PF00892"/>
    </source>
</evidence>
<organism evidence="4 5">
    <name type="scientific">Wansuia hejianensis</name>
    <dbReference type="NCBI Taxonomy" id="2763667"/>
    <lineage>
        <taxon>Bacteria</taxon>
        <taxon>Bacillati</taxon>
        <taxon>Bacillota</taxon>
        <taxon>Clostridia</taxon>
        <taxon>Lachnospirales</taxon>
        <taxon>Lachnospiraceae</taxon>
        <taxon>Wansuia</taxon>
    </lineage>
</organism>
<protein>
    <submittedName>
        <fullName evidence="4">EamA family transporter</fullName>
    </submittedName>
</protein>
<feature type="domain" description="EamA" evidence="3">
    <location>
        <begin position="140"/>
        <end position="266"/>
    </location>
</feature>
<comment type="caution">
    <text evidence="4">The sequence shown here is derived from an EMBL/GenBank/DDBJ whole genome shotgun (WGS) entry which is preliminary data.</text>
</comment>
<evidence type="ECO:0000256" key="2">
    <source>
        <dbReference type="SAM" id="Phobius"/>
    </source>
</evidence>
<evidence type="ECO:0000313" key="4">
    <source>
        <dbReference type="EMBL" id="MBC8591385.1"/>
    </source>
</evidence>
<dbReference type="Pfam" id="PF00892">
    <property type="entry name" value="EamA"/>
    <property type="match status" value="2"/>
</dbReference>
<feature type="transmembrane region" description="Helical" evidence="2">
    <location>
        <begin position="251"/>
        <end position="270"/>
    </location>
</feature>
<keyword evidence="2" id="KW-1133">Transmembrane helix</keyword>
<dbReference type="InterPro" id="IPR000620">
    <property type="entry name" value="EamA_dom"/>
</dbReference>
<gene>
    <name evidence="4" type="ORF">H8689_09710</name>
</gene>
<name>A0A926F3P8_9FIRM</name>
<dbReference type="Proteomes" id="UP000601522">
    <property type="component" value="Unassembled WGS sequence"/>
</dbReference>
<sequence>MSPRQKAIAEAIIASILWSTGGLLIKLVDWNPVAISGARSFFASLALLLYIKKPKFTKSKTQTIGTIAYAISLISFVVATKWTTSANAILLQFTSPIFVAIIGATVLKEKVYWFDITSIIVVFLGMGLFFIDGMGGGSTAGNLVAILAGFTVAISTLSFKLEKDGSAIEITLFGNILVFLISIPFMLQSMPDLRSIIILVIMGVFQLGVPYIFYVNSMKELSALEAILITVIEPLLNPVWAFIFIQENPGIYAVIGGIIVICAIVFRNIVSMKKFYSSHE</sequence>
<reference evidence="4 5" key="1">
    <citation type="submission" date="2020-08" db="EMBL/GenBank/DDBJ databases">
        <title>Genome public.</title>
        <authorList>
            <person name="Liu C."/>
            <person name="Sun Q."/>
        </authorList>
    </citation>
    <scope>NUCLEOTIDE SEQUENCE [LARGE SCALE GENOMIC DNA]</scope>
    <source>
        <strain evidence="4 5">NSJ-26</strain>
    </source>
</reference>
<dbReference type="EMBL" id="JACRTK010000004">
    <property type="protein sequence ID" value="MBC8591385.1"/>
    <property type="molecule type" value="Genomic_DNA"/>
</dbReference>
<keyword evidence="5" id="KW-1185">Reference proteome</keyword>
<feature type="transmembrane region" description="Helical" evidence="2">
    <location>
        <begin position="33"/>
        <end position="51"/>
    </location>
</feature>
<keyword evidence="2" id="KW-0472">Membrane</keyword>
<dbReference type="InterPro" id="IPR037185">
    <property type="entry name" value="EmrE-like"/>
</dbReference>
<dbReference type="SUPFAM" id="SSF103481">
    <property type="entry name" value="Multidrug resistance efflux transporter EmrE"/>
    <property type="match status" value="2"/>
</dbReference>
<evidence type="ECO:0000313" key="5">
    <source>
        <dbReference type="Proteomes" id="UP000601522"/>
    </source>
</evidence>
<feature type="transmembrane region" description="Helical" evidence="2">
    <location>
        <begin position="63"/>
        <end position="82"/>
    </location>
</feature>
<feature type="transmembrane region" description="Helical" evidence="2">
    <location>
        <begin position="168"/>
        <end position="187"/>
    </location>
</feature>
<proteinExistence type="inferred from homology"/>
<feature type="transmembrane region" description="Helical" evidence="2">
    <location>
        <begin position="143"/>
        <end position="161"/>
    </location>
</feature>
<dbReference type="GO" id="GO:0016020">
    <property type="term" value="C:membrane"/>
    <property type="evidence" value="ECO:0007669"/>
    <property type="project" value="InterPro"/>
</dbReference>
<feature type="transmembrane region" description="Helical" evidence="2">
    <location>
        <begin position="193"/>
        <end position="214"/>
    </location>
</feature>
<dbReference type="PANTHER" id="PTHR22911">
    <property type="entry name" value="ACYL-MALONYL CONDENSING ENZYME-RELATED"/>
    <property type="match status" value="1"/>
</dbReference>
<dbReference type="PANTHER" id="PTHR22911:SF79">
    <property type="entry name" value="MOBA-LIKE NTP TRANSFERASE DOMAIN-CONTAINING PROTEIN"/>
    <property type="match status" value="1"/>
</dbReference>
<feature type="domain" description="EamA" evidence="3">
    <location>
        <begin position="8"/>
        <end position="129"/>
    </location>
</feature>
<evidence type="ECO:0000256" key="1">
    <source>
        <dbReference type="ARBA" id="ARBA00007362"/>
    </source>
</evidence>
<accession>A0A926F3P8</accession>
<feature type="transmembrane region" description="Helical" evidence="2">
    <location>
        <begin position="88"/>
        <end position="107"/>
    </location>
</feature>
<keyword evidence="2" id="KW-0812">Transmembrane</keyword>
<feature type="transmembrane region" description="Helical" evidence="2">
    <location>
        <begin position="112"/>
        <end position="131"/>
    </location>
</feature>
<dbReference type="AlphaFoldDB" id="A0A926F3P8"/>
<feature type="transmembrane region" description="Helical" evidence="2">
    <location>
        <begin position="7"/>
        <end position="27"/>
    </location>
</feature>
<feature type="transmembrane region" description="Helical" evidence="2">
    <location>
        <begin position="226"/>
        <end position="245"/>
    </location>
</feature>